<dbReference type="Gene3D" id="3.40.50.720">
    <property type="entry name" value="NAD(P)-binding Rossmann-like Domain"/>
    <property type="match status" value="1"/>
</dbReference>
<evidence type="ECO:0000256" key="3">
    <source>
        <dbReference type="ARBA" id="ARBA00023098"/>
    </source>
</evidence>
<dbReference type="Pfam" id="PF07993">
    <property type="entry name" value="NAD_binding_4"/>
    <property type="match status" value="1"/>
</dbReference>
<evidence type="ECO:0000256" key="1">
    <source>
        <dbReference type="ARBA" id="ARBA00005928"/>
    </source>
</evidence>
<evidence type="ECO:0000313" key="8">
    <source>
        <dbReference type="Proteomes" id="UP001234178"/>
    </source>
</evidence>
<evidence type="ECO:0000259" key="5">
    <source>
        <dbReference type="Pfam" id="PF03015"/>
    </source>
</evidence>
<keyword evidence="2 4" id="KW-0444">Lipid biosynthesis</keyword>
<keyword evidence="3 4" id="KW-0443">Lipid metabolism</keyword>
<comment type="catalytic activity">
    <reaction evidence="4">
        <text>a long-chain fatty acyl-CoA + 2 NADPH + 2 H(+) = a long-chain primary fatty alcohol + 2 NADP(+) + CoA</text>
        <dbReference type="Rhea" id="RHEA:52716"/>
        <dbReference type="ChEBI" id="CHEBI:15378"/>
        <dbReference type="ChEBI" id="CHEBI:57287"/>
        <dbReference type="ChEBI" id="CHEBI:57783"/>
        <dbReference type="ChEBI" id="CHEBI:58349"/>
        <dbReference type="ChEBI" id="CHEBI:77396"/>
        <dbReference type="ChEBI" id="CHEBI:83139"/>
        <dbReference type="EC" id="1.2.1.84"/>
    </reaction>
</comment>
<dbReference type="CDD" id="cd09071">
    <property type="entry name" value="FAR_C"/>
    <property type="match status" value="1"/>
</dbReference>
<protein>
    <recommendedName>
        <fullName evidence="4">Fatty acyl-CoA reductase</fullName>
        <ecNumber evidence="4">1.2.1.84</ecNumber>
    </recommendedName>
</protein>
<evidence type="ECO:0000259" key="6">
    <source>
        <dbReference type="Pfam" id="PF07993"/>
    </source>
</evidence>
<evidence type="ECO:0000313" key="7">
    <source>
        <dbReference type="EMBL" id="KAK4019529.1"/>
    </source>
</evidence>
<evidence type="ECO:0000256" key="4">
    <source>
        <dbReference type="RuleBase" id="RU363097"/>
    </source>
</evidence>
<comment type="similarity">
    <text evidence="1 4">Belongs to the fatty acyl-CoA reductase family.</text>
</comment>
<dbReference type="SUPFAM" id="SSF51735">
    <property type="entry name" value="NAD(P)-binding Rossmann-fold domains"/>
    <property type="match status" value="1"/>
</dbReference>
<dbReference type="InterPro" id="IPR026055">
    <property type="entry name" value="FAR"/>
</dbReference>
<feature type="domain" description="Thioester reductase (TE)" evidence="6">
    <location>
        <begin position="17"/>
        <end position="289"/>
    </location>
</feature>
<dbReference type="InterPro" id="IPR036291">
    <property type="entry name" value="NAD(P)-bd_dom_sf"/>
</dbReference>
<keyword evidence="4" id="KW-0560">Oxidoreductase</keyword>
<proteinExistence type="inferred from homology"/>
<comment type="function">
    <text evidence="4">Catalyzes the reduction of fatty acyl-CoA to fatty alcohols.</text>
</comment>
<dbReference type="InterPro" id="IPR013120">
    <property type="entry name" value="FAR_NAD-bd"/>
</dbReference>
<dbReference type="PANTHER" id="PTHR11011:SF116">
    <property type="entry name" value="FATTY ACYL-COA REDUCTASE CG5065-RELATED"/>
    <property type="match status" value="1"/>
</dbReference>
<dbReference type="InterPro" id="IPR033640">
    <property type="entry name" value="FAR_C"/>
</dbReference>
<dbReference type="EC" id="1.2.1.84" evidence="4"/>
<organism evidence="7 8">
    <name type="scientific">Daphnia magna</name>
    <dbReference type="NCBI Taxonomy" id="35525"/>
    <lineage>
        <taxon>Eukaryota</taxon>
        <taxon>Metazoa</taxon>
        <taxon>Ecdysozoa</taxon>
        <taxon>Arthropoda</taxon>
        <taxon>Crustacea</taxon>
        <taxon>Branchiopoda</taxon>
        <taxon>Diplostraca</taxon>
        <taxon>Cladocera</taxon>
        <taxon>Anomopoda</taxon>
        <taxon>Daphniidae</taxon>
        <taxon>Daphnia</taxon>
    </lineage>
</organism>
<keyword evidence="4" id="KW-1133">Transmembrane helix</keyword>
<accession>A0ABR0A3G9</accession>
<gene>
    <name evidence="7" type="ORF">OUZ56_001544</name>
</gene>
<dbReference type="EMBL" id="JAOYFB010000036">
    <property type="protein sequence ID" value="KAK4019529.1"/>
    <property type="molecule type" value="Genomic_DNA"/>
</dbReference>
<dbReference type="CDD" id="cd05236">
    <property type="entry name" value="FAR-N_SDR_e"/>
    <property type="match status" value="1"/>
</dbReference>
<evidence type="ECO:0000256" key="2">
    <source>
        <dbReference type="ARBA" id="ARBA00022516"/>
    </source>
</evidence>
<keyword evidence="4" id="KW-0521">NADP</keyword>
<dbReference type="Pfam" id="PF03015">
    <property type="entry name" value="Sterile"/>
    <property type="match status" value="1"/>
</dbReference>
<feature type="domain" description="Fatty acyl-CoA reductase C-terminal" evidence="5">
    <location>
        <begin position="363"/>
        <end position="455"/>
    </location>
</feature>
<dbReference type="Proteomes" id="UP001234178">
    <property type="component" value="Unassembled WGS sequence"/>
</dbReference>
<dbReference type="PANTHER" id="PTHR11011">
    <property type="entry name" value="MALE STERILITY PROTEIN 2-RELATED"/>
    <property type="match status" value="1"/>
</dbReference>
<feature type="transmembrane region" description="Helical" evidence="4">
    <location>
        <begin position="471"/>
        <end position="493"/>
    </location>
</feature>
<name>A0ABR0A3G9_9CRUS</name>
<comment type="caution">
    <text evidence="7">The sequence shown here is derived from an EMBL/GenBank/DDBJ whole genome shotgun (WGS) entry which is preliminary data.</text>
</comment>
<keyword evidence="8" id="KW-1185">Reference proteome</keyword>
<keyword evidence="4" id="KW-0812">Transmembrane</keyword>
<reference evidence="7 8" key="1">
    <citation type="journal article" date="2023" name="Nucleic Acids Res.">
        <title>The hologenome of Daphnia magna reveals possible DNA methylation and microbiome-mediated evolution of the host genome.</title>
        <authorList>
            <person name="Chaturvedi A."/>
            <person name="Li X."/>
            <person name="Dhandapani V."/>
            <person name="Marshall H."/>
            <person name="Kissane S."/>
            <person name="Cuenca-Cambronero M."/>
            <person name="Asole G."/>
            <person name="Calvet F."/>
            <person name="Ruiz-Romero M."/>
            <person name="Marangio P."/>
            <person name="Guigo R."/>
            <person name="Rago D."/>
            <person name="Mirbahai L."/>
            <person name="Eastwood N."/>
            <person name="Colbourne J.K."/>
            <person name="Zhou J."/>
            <person name="Mallon E."/>
            <person name="Orsini L."/>
        </authorList>
    </citation>
    <scope>NUCLEOTIDE SEQUENCE [LARGE SCALE GENOMIC DNA]</scope>
    <source>
        <strain evidence="7">LRV0_1</strain>
    </source>
</reference>
<keyword evidence="4" id="KW-0472">Membrane</keyword>
<sequence>MKESKIAEYYQDKSIFITGATGFMGKVLVEKLLRSCPGIERVYLLLRPSKGKDVTCRLEELINNEVFHALRQNQPEIVKKLIPMAGDISLTSLGLSAADQEILNSSVSVVFHTAARINFDDNLREAIDANIKGPQKVIAFCSQLKKLQAFVHVSTVFNNLDKGEIDEVVYPSHLDPLKLTEFVDSMDNQLLASITKQLVGNCPNVYAFTKALGEQVLQKYCSENKIPLAIVRPSIVTCSLQEPIPGWIDNLNGPSGFIVGVGKGLLRTAITDCNLVGDMIPVDIAINLMIAAGWKSAIGGMQQDNEAKVYNCVTGSHNPVTWRMFNQYGMAGWKEYPTKDMAWYPSINYHTRQIPYKLEQAIYHYLPAYFFDFVARVIGKKPIMVTLYNKIHRALTCLDFYVVREWKFVSNNPIQLLDEMSPEDRRLFNFDVRDINWESYVTNYILGCRRFLLKDNIQTLPIAKRNLNRLYWLRILLRLILLVVLGFIFYKFFF</sequence>